<evidence type="ECO:0000313" key="1">
    <source>
        <dbReference type="EMBL" id="KAI4860577.1"/>
    </source>
</evidence>
<organism evidence="1 2">
    <name type="scientific">Hypoxylon rubiginosum</name>
    <dbReference type="NCBI Taxonomy" id="110542"/>
    <lineage>
        <taxon>Eukaryota</taxon>
        <taxon>Fungi</taxon>
        <taxon>Dikarya</taxon>
        <taxon>Ascomycota</taxon>
        <taxon>Pezizomycotina</taxon>
        <taxon>Sordariomycetes</taxon>
        <taxon>Xylariomycetidae</taxon>
        <taxon>Xylariales</taxon>
        <taxon>Hypoxylaceae</taxon>
        <taxon>Hypoxylon</taxon>
    </lineage>
</organism>
<proteinExistence type="predicted"/>
<dbReference type="Proteomes" id="UP001497700">
    <property type="component" value="Unassembled WGS sequence"/>
</dbReference>
<name>A0ACB9YN01_9PEZI</name>
<dbReference type="EMBL" id="MU393581">
    <property type="protein sequence ID" value="KAI4860577.1"/>
    <property type="molecule type" value="Genomic_DNA"/>
</dbReference>
<evidence type="ECO:0000313" key="2">
    <source>
        <dbReference type="Proteomes" id="UP001497700"/>
    </source>
</evidence>
<gene>
    <name evidence="1" type="ORF">F4820DRAFT_105706</name>
</gene>
<keyword evidence="2" id="KW-1185">Reference proteome</keyword>
<accession>A0ACB9YN01</accession>
<comment type="caution">
    <text evidence="1">The sequence shown here is derived from an EMBL/GenBank/DDBJ whole genome shotgun (WGS) entry which is preliminary data.</text>
</comment>
<protein>
    <submittedName>
        <fullName evidence="1">Uncharacterized protein</fullName>
    </submittedName>
</protein>
<reference evidence="1 2" key="1">
    <citation type="journal article" date="2022" name="New Phytol.">
        <title>Ecological generalism drives hyperdiversity of secondary metabolite gene clusters in xylarialean endophytes.</title>
        <authorList>
            <person name="Franco M.E.E."/>
            <person name="Wisecaver J.H."/>
            <person name="Arnold A.E."/>
            <person name="Ju Y.M."/>
            <person name="Slot J.C."/>
            <person name="Ahrendt S."/>
            <person name="Moore L.P."/>
            <person name="Eastman K.E."/>
            <person name="Scott K."/>
            <person name="Konkel Z."/>
            <person name="Mondo S.J."/>
            <person name="Kuo A."/>
            <person name="Hayes R.D."/>
            <person name="Haridas S."/>
            <person name="Andreopoulos B."/>
            <person name="Riley R."/>
            <person name="LaButti K."/>
            <person name="Pangilinan J."/>
            <person name="Lipzen A."/>
            <person name="Amirebrahimi M."/>
            <person name="Yan J."/>
            <person name="Adam C."/>
            <person name="Keymanesh K."/>
            <person name="Ng V."/>
            <person name="Louie K."/>
            <person name="Northen T."/>
            <person name="Drula E."/>
            <person name="Henrissat B."/>
            <person name="Hsieh H.M."/>
            <person name="Youens-Clark K."/>
            <person name="Lutzoni F."/>
            <person name="Miadlikowska J."/>
            <person name="Eastwood D.C."/>
            <person name="Hamelin R.C."/>
            <person name="Grigoriev I.V."/>
            <person name="U'Ren J.M."/>
        </authorList>
    </citation>
    <scope>NUCLEOTIDE SEQUENCE [LARGE SCALE GENOMIC DNA]</scope>
    <source>
        <strain evidence="1 2">CBS 119005</strain>
    </source>
</reference>
<sequence>MASEESGGAPEQGGIPGWDADGWNGAVENQVSHNENSDQHAQEPTVSVDPEPQYPGDEVNDEEEEDGAEYDPESITMSAPAAPIVERPATDSPRPSKKPKTAGGFIVNSSDDEDDDSPAPAPVSVPAKAPDSLKPTPSEAQPRPFSRSPLQQTTLSQDTPLYPPTQASNGPTTAPATSDIASATAARTRLPTDVVGLYEDRIKHDPRGDLEAWLALIDEHKRRYKTEDTRAVYERFLEVFPQAAEIWAAYVDMELSLDNTSEAESIFRRKLQAIPSIQLWTAYLNYVRRRNDLNDTSGRARQIVSQAYDFVLNTIGQDRDAGSIWQDYIQFLRSGPGQVGGTGWQDQQKMDVLRKAYQRAIAIPMSNLNSLWKEYDQFEMGLNKMTGRKFLQERSPSYMTARSANTHLENITRGLQRTTLPRLPPAPGFEGDQEYLDQVRLWKTWIAWEKDDPLVVQTDDPDTYRQRILYVYKQALMALYFWPELWVDAAEWCFENNILGQDGQDSGLQFLVDGLQANPESALIALKHADRVESTQAAREDDVNKSALVQSVREPCNKVLDTLYDMLKKLKDQETAAIARIEEDSANNAGALGNTDVDEEDEGEINEKPSTDVKNAKIKAVQDGFAVQTQMLRQHISHLWIAIARIHRRLQGQGNPKTTPPTGLRAAFMEARQRGNINSDVYAAVSHMEWEIYHDHVATKIFERGAKLFPEQELYFVEYLKHLHTKRDFTNARVVFSQTVKRFKANPELIPKLKPIYTYFHSYEARFGELAQVKDLETQMTQLFPEDPSLAHFAARFSTDKFNPITARVIISPAKQMRPRMIMQSVEQPSVSARSSPRPYQRIERTPQPQFMPTVNSPKRPFQADDQEDYPPRKLPRGTSPLKGAAGRRLDQQRRAQQGQGTSSYMGAPIPLPRDITFLLGQIPAPDAFPGHHFSTDGMIRLIQNTTIPSYSEWRAQSGSRNFPVSSHAHTRQASSEYQTHQYSNPDSPGPSGRPASPFGGMIRGVTQASAPYRNSPLRPGSSGSYEPPPAMYQTPGASQFNPLAQNMAPGNPAFANWQGAYAQAAGYNPPPTQQHTQQFGGGYY</sequence>